<dbReference type="InterPro" id="IPR003593">
    <property type="entry name" value="AAA+_ATPase"/>
</dbReference>
<dbReference type="InterPro" id="IPR058766">
    <property type="entry name" value="HHH_XRCC3_RAD51B"/>
</dbReference>
<dbReference type="GO" id="GO:0033063">
    <property type="term" value="C:Rad51B-Rad51C-Rad51D-XRCC2 complex"/>
    <property type="evidence" value="ECO:0007669"/>
    <property type="project" value="InterPro"/>
</dbReference>
<protein>
    <recommendedName>
        <fullName evidence="7">RecA family profile 1 domain-containing protein</fullName>
    </recommendedName>
</protein>
<sequence>MYSCSTIVNASVTFLHNEIVDAKLASYSLSHESPYSGLLFTNKQTSWYTLKYIFPFQDVLCKTPFELVRCLGLGYPSVRDLQLEVSRACAPESISVLELWKSKKKMPMFLSTSLPQLDEVLHGGLPVATITEITGPSGCGKTQFCMMMSLLATQSHDQGGLNGEVVYIDTESAFSAQRLENFEDFLITHHIKFIIIDSIASLIRKEFDCRSGKNMIARTNLLSREAAILKKIAEDFAIPITTRYDSGSKQTNGGSDDLVDGSYVTAALGNTWSHCVNTRLILQYKDASHRQLLVAKSPVAPFTNLIYTIEARGLVLQGLVVEEGVKTPEISRHR</sequence>
<gene>
    <name evidence="8" type="ORF">LSH36_1g15005</name>
</gene>
<proteinExistence type="inferred from homology"/>
<dbReference type="Gene3D" id="3.40.50.300">
    <property type="entry name" value="P-loop containing nucleotide triphosphate hydrolases"/>
    <property type="match status" value="2"/>
</dbReference>
<comment type="similarity">
    <text evidence="2">Belongs to the RecA family. RAD51 subfamily.</text>
</comment>
<evidence type="ECO:0000313" key="9">
    <source>
        <dbReference type="Proteomes" id="UP001208570"/>
    </source>
</evidence>
<evidence type="ECO:0000313" key="8">
    <source>
        <dbReference type="EMBL" id="KAK2170687.1"/>
    </source>
</evidence>
<dbReference type="PANTHER" id="PTHR46456">
    <property type="entry name" value="DNA REPAIR PROTEIN RAD51 HOMOLOG 2"/>
    <property type="match status" value="1"/>
</dbReference>
<keyword evidence="5" id="KW-0233">DNA recombination</keyword>
<organism evidence="8 9">
    <name type="scientific">Paralvinella palmiformis</name>
    <dbReference type="NCBI Taxonomy" id="53620"/>
    <lineage>
        <taxon>Eukaryota</taxon>
        <taxon>Metazoa</taxon>
        <taxon>Spiralia</taxon>
        <taxon>Lophotrochozoa</taxon>
        <taxon>Annelida</taxon>
        <taxon>Polychaeta</taxon>
        <taxon>Sedentaria</taxon>
        <taxon>Canalipalpata</taxon>
        <taxon>Terebellida</taxon>
        <taxon>Terebelliformia</taxon>
        <taxon>Alvinellidae</taxon>
        <taxon>Paralvinella</taxon>
    </lineage>
</organism>
<dbReference type="InterPro" id="IPR030548">
    <property type="entry name" value="RAD51B"/>
</dbReference>
<keyword evidence="3" id="KW-0227">DNA damage</keyword>
<evidence type="ECO:0000256" key="3">
    <source>
        <dbReference type="ARBA" id="ARBA00022763"/>
    </source>
</evidence>
<dbReference type="InterPro" id="IPR013632">
    <property type="entry name" value="Rad51_C"/>
</dbReference>
<dbReference type="PANTHER" id="PTHR46456:SF1">
    <property type="entry name" value="DNA REPAIR PROTEIN RAD51 HOMOLOG 2"/>
    <property type="match status" value="1"/>
</dbReference>
<accession>A0AAD9KGH6</accession>
<evidence type="ECO:0000256" key="6">
    <source>
        <dbReference type="ARBA" id="ARBA00023242"/>
    </source>
</evidence>
<evidence type="ECO:0000256" key="4">
    <source>
        <dbReference type="ARBA" id="ARBA00023125"/>
    </source>
</evidence>
<reference evidence="8" key="1">
    <citation type="journal article" date="2023" name="Mol. Biol. Evol.">
        <title>Third-Generation Sequencing Reveals the Adaptive Role of the Epigenome in Three Deep-Sea Polychaetes.</title>
        <authorList>
            <person name="Perez M."/>
            <person name="Aroh O."/>
            <person name="Sun Y."/>
            <person name="Lan Y."/>
            <person name="Juniper S.K."/>
            <person name="Young C.R."/>
            <person name="Angers B."/>
            <person name="Qian P.Y."/>
        </authorList>
    </citation>
    <scope>NUCLEOTIDE SEQUENCE</scope>
    <source>
        <strain evidence="8">P08H-3</strain>
    </source>
</reference>
<dbReference type="GO" id="GO:0005657">
    <property type="term" value="C:replication fork"/>
    <property type="evidence" value="ECO:0007669"/>
    <property type="project" value="TreeGrafter"/>
</dbReference>
<evidence type="ECO:0000256" key="5">
    <source>
        <dbReference type="ARBA" id="ARBA00023172"/>
    </source>
</evidence>
<dbReference type="PROSITE" id="PS50162">
    <property type="entry name" value="RECA_2"/>
    <property type="match status" value="1"/>
</dbReference>
<evidence type="ECO:0000256" key="2">
    <source>
        <dbReference type="ARBA" id="ARBA00007095"/>
    </source>
</evidence>
<dbReference type="Proteomes" id="UP001208570">
    <property type="component" value="Unassembled WGS sequence"/>
</dbReference>
<dbReference type="GO" id="GO:0003690">
    <property type="term" value="F:double-stranded DNA binding"/>
    <property type="evidence" value="ECO:0007669"/>
    <property type="project" value="TreeGrafter"/>
</dbReference>
<evidence type="ECO:0000256" key="1">
    <source>
        <dbReference type="ARBA" id="ARBA00004123"/>
    </source>
</evidence>
<keyword evidence="6" id="KW-0539">Nucleus</keyword>
<dbReference type="GO" id="GO:0000400">
    <property type="term" value="F:four-way junction DNA binding"/>
    <property type="evidence" value="ECO:0007669"/>
    <property type="project" value="TreeGrafter"/>
</dbReference>
<dbReference type="Pfam" id="PF08423">
    <property type="entry name" value="Rad51"/>
    <property type="match status" value="2"/>
</dbReference>
<dbReference type="EMBL" id="JAODUP010000001">
    <property type="protein sequence ID" value="KAK2170687.1"/>
    <property type="molecule type" value="Genomic_DNA"/>
</dbReference>
<keyword evidence="9" id="KW-1185">Reference proteome</keyword>
<dbReference type="SUPFAM" id="SSF52540">
    <property type="entry name" value="P-loop containing nucleoside triphosphate hydrolases"/>
    <property type="match status" value="1"/>
</dbReference>
<dbReference type="InterPro" id="IPR020588">
    <property type="entry name" value="RecA_ATP-bd"/>
</dbReference>
<dbReference type="GO" id="GO:0003697">
    <property type="term" value="F:single-stranded DNA binding"/>
    <property type="evidence" value="ECO:0007669"/>
    <property type="project" value="TreeGrafter"/>
</dbReference>
<name>A0AAD9KGH6_9ANNE</name>
<comment type="subcellular location">
    <subcellularLocation>
        <location evidence="1">Nucleus</location>
    </subcellularLocation>
</comment>
<dbReference type="InterPro" id="IPR027417">
    <property type="entry name" value="P-loop_NTPase"/>
</dbReference>
<keyword evidence="4" id="KW-0238">DNA-binding</keyword>
<dbReference type="GO" id="GO:0005524">
    <property type="term" value="F:ATP binding"/>
    <property type="evidence" value="ECO:0007669"/>
    <property type="project" value="InterPro"/>
</dbReference>
<comment type="caution">
    <text evidence="8">The sequence shown here is derived from an EMBL/GenBank/DDBJ whole genome shotgun (WGS) entry which is preliminary data.</text>
</comment>
<evidence type="ECO:0000259" key="7">
    <source>
        <dbReference type="PROSITE" id="PS50162"/>
    </source>
</evidence>
<dbReference type="Pfam" id="PF26169">
    <property type="entry name" value="HHH_XRCC3_RpoA"/>
    <property type="match status" value="1"/>
</dbReference>
<dbReference type="GO" id="GO:0140664">
    <property type="term" value="F:ATP-dependent DNA damage sensor activity"/>
    <property type="evidence" value="ECO:0007669"/>
    <property type="project" value="InterPro"/>
</dbReference>
<dbReference type="AlphaFoldDB" id="A0AAD9KGH6"/>
<dbReference type="GO" id="GO:0000724">
    <property type="term" value="P:double-strand break repair via homologous recombination"/>
    <property type="evidence" value="ECO:0007669"/>
    <property type="project" value="InterPro"/>
</dbReference>
<dbReference type="SMART" id="SM00382">
    <property type="entry name" value="AAA"/>
    <property type="match status" value="1"/>
</dbReference>
<feature type="domain" description="RecA family profile 1" evidence="7">
    <location>
        <begin position="106"/>
        <end position="179"/>
    </location>
</feature>